<evidence type="ECO:0000259" key="8">
    <source>
        <dbReference type="PROSITE" id="PS50928"/>
    </source>
</evidence>
<comment type="caution">
    <text evidence="9">The sequence shown here is derived from an EMBL/GenBank/DDBJ whole genome shotgun (WGS) entry which is preliminary data.</text>
</comment>
<dbReference type="Gene3D" id="1.10.3720.10">
    <property type="entry name" value="MetI-like"/>
    <property type="match status" value="1"/>
</dbReference>
<evidence type="ECO:0000256" key="4">
    <source>
        <dbReference type="ARBA" id="ARBA00022692"/>
    </source>
</evidence>
<feature type="transmembrane region" description="Helical" evidence="7">
    <location>
        <begin position="194"/>
        <end position="216"/>
    </location>
</feature>
<feature type="transmembrane region" description="Helical" evidence="7">
    <location>
        <begin position="21"/>
        <end position="45"/>
    </location>
</feature>
<evidence type="ECO:0000313" key="9">
    <source>
        <dbReference type="EMBL" id="RKR76450.1"/>
    </source>
</evidence>
<comment type="subcellular location">
    <subcellularLocation>
        <location evidence="1 7">Cell membrane</location>
        <topology evidence="1 7">Multi-pass membrane protein</topology>
    </subcellularLocation>
</comment>
<dbReference type="Proteomes" id="UP000280008">
    <property type="component" value="Unassembled WGS sequence"/>
</dbReference>
<evidence type="ECO:0000256" key="3">
    <source>
        <dbReference type="ARBA" id="ARBA00022475"/>
    </source>
</evidence>
<feature type="domain" description="ABC transmembrane type-1" evidence="8">
    <location>
        <begin position="84"/>
        <end position="273"/>
    </location>
</feature>
<comment type="similarity">
    <text evidence="7">Belongs to the binding-protein-dependent transport system permease family.</text>
</comment>
<dbReference type="PANTHER" id="PTHR43744">
    <property type="entry name" value="ABC TRANSPORTER PERMEASE PROTEIN MG189-RELATED-RELATED"/>
    <property type="match status" value="1"/>
</dbReference>
<keyword evidence="2 7" id="KW-0813">Transport</keyword>
<keyword evidence="6 7" id="KW-0472">Membrane</keyword>
<dbReference type="PROSITE" id="PS50928">
    <property type="entry name" value="ABC_TM1"/>
    <property type="match status" value="1"/>
</dbReference>
<dbReference type="CDD" id="cd06261">
    <property type="entry name" value="TM_PBP2"/>
    <property type="match status" value="1"/>
</dbReference>
<evidence type="ECO:0000256" key="1">
    <source>
        <dbReference type="ARBA" id="ARBA00004651"/>
    </source>
</evidence>
<dbReference type="Pfam" id="PF00528">
    <property type="entry name" value="BPD_transp_1"/>
    <property type="match status" value="1"/>
</dbReference>
<evidence type="ECO:0000256" key="7">
    <source>
        <dbReference type="RuleBase" id="RU363032"/>
    </source>
</evidence>
<feature type="transmembrane region" description="Helical" evidence="7">
    <location>
        <begin position="121"/>
        <end position="140"/>
    </location>
</feature>
<dbReference type="GO" id="GO:0005886">
    <property type="term" value="C:plasma membrane"/>
    <property type="evidence" value="ECO:0007669"/>
    <property type="project" value="UniProtKB-SubCell"/>
</dbReference>
<evidence type="ECO:0000256" key="2">
    <source>
        <dbReference type="ARBA" id="ARBA00022448"/>
    </source>
</evidence>
<reference evidence="9 10" key="1">
    <citation type="submission" date="2018-10" db="EMBL/GenBank/DDBJ databases">
        <title>Sequencing the genomes of 1000 actinobacteria strains.</title>
        <authorList>
            <person name="Klenk H.-P."/>
        </authorList>
    </citation>
    <scope>NUCLEOTIDE SEQUENCE [LARGE SCALE GENOMIC DNA]</scope>
    <source>
        <strain evidence="9 10">DSM 17894</strain>
    </source>
</reference>
<sequence length="288" mass="31244">MTVQIPIRSSSRRSGASSTALSTLVTVVIALGAVFMLAPFAWLIIASTHDTAEIFSSPPALLPGGRFWSNLSGLFTNLDFGAAFKNSLIVSVTYTVLGMLVCSCAGYAFAKFTFRGRDVMFTIIVASLALPGQVTLVPLFKIMVDLGWLNSYQALILPNLALPFGIFLMRQTMQSVPDELIQAARVDGAGEFRAFFQIVLPTMRPALAALAIFLFLGQWNDFVYPLIIQRTPDAYTLPVALATLHGVQATDYGQLLMGTFVSAIPVLILFLFLQRYFVAGLLAGSVKQ</sequence>
<dbReference type="SUPFAM" id="SSF161098">
    <property type="entry name" value="MetI-like"/>
    <property type="match status" value="1"/>
</dbReference>
<dbReference type="AlphaFoldDB" id="A0A495IL48"/>
<accession>A0A495IL48</accession>
<dbReference type="GO" id="GO:0055085">
    <property type="term" value="P:transmembrane transport"/>
    <property type="evidence" value="ECO:0007669"/>
    <property type="project" value="InterPro"/>
</dbReference>
<evidence type="ECO:0000256" key="6">
    <source>
        <dbReference type="ARBA" id="ARBA00023136"/>
    </source>
</evidence>
<gene>
    <name evidence="9" type="ORF">C8E83_3626</name>
</gene>
<dbReference type="InterPro" id="IPR035906">
    <property type="entry name" value="MetI-like_sf"/>
</dbReference>
<organism evidence="9 10">
    <name type="scientific">Frondihabitans australicus</name>
    <dbReference type="NCBI Taxonomy" id="386892"/>
    <lineage>
        <taxon>Bacteria</taxon>
        <taxon>Bacillati</taxon>
        <taxon>Actinomycetota</taxon>
        <taxon>Actinomycetes</taxon>
        <taxon>Micrococcales</taxon>
        <taxon>Microbacteriaceae</taxon>
        <taxon>Frondihabitans</taxon>
    </lineage>
</organism>
<dbReference type="EMBL" id="RBKS01000001">
    <property type="protein sequence ID" value="RKR76450.1"/>
    <property type="molecule type" value="Genomic_DNA"/>
</dbReference>
<feature type="transmembrane region" description="Helical" evidence="7">
    <location>
        <begin position="88"/>
        <end position="109"/>
    </location>
</feature>
<evidence type="ECO:0000313" key="10">
    <source>
        <dbReference type="Proteomes" id="UP000280008"/>
    </source>
</evidence>
<keyword evidence="4 7" id="KW-0812">Transmembrane</keyword>
<proteinExistence type="inferred from homology"/>
<feature type="transmembrane region" description="Helical" evidence="7">
    <location>
        <begin position="152"/>
        <end position="173"/>
    </location>
</feature>
<keyword evidence="10" id="KW-1185">Reference proteome</keyword>
<name>A0A495IL48_9MICO</name>
<protein>
    <submittedName>
        <fullName evidence="9">Carbohydrate ABC transporter membrane protein 2 (CUT1 family)</fullName>
    </submittedName>
</protein>
<dbReference type="RefSeq" id="WP_211331724.1">
    <property type="nucleotide sequence ID" value="NZ_RBKS01000001.1"/>
</dbReference>
<dbReference type="PANTHER" id="PTHR43744:SF12">
    <property type="entry name" value="ABC TRANSPORTER PERMEASE PROTEIN MG189-RELATED"/>
    <property type="match status" value="1"/>
</dbReference>
<keyword evidence="3" id="KW-1003">Cell membrane</keyword>
<dbReference type="InterPro" id="IPR000515">
    <property type="entry name" value="MetI-like"/>
</dbReference>
<keyword evidence="5 7" id="KW-1133">Transmembrane helix</keyword>
<feature type="transmembrane region" description="Helical" evidence="7">
    <location>
        <begin position="252"/>
        <end position="273"/>
    </location>
</feature>
<evidence type="ECO:0000256" key="5">
    <source>
        <dbReference type="ARBA" id="ARBA00022989"/>
    </source>
</evidence>